<evidence type="ECO:0000259" key="1">
    <source>
        <dbReference type="Pfam" id="PF07287"/>
    </source>
</evidence>
<dbReference type="InterPro" id="IPR010839">
    <property type="entry name" value="AtuA_N"/>
</dbReference>
<protein>
    <submittedName>
        <fullName evidence="3">Uncharacterized protein</fullName>
    </submittedName>
</protein>
<comment type="caution">
    <text evidence="3">The sequence shown here is derived from an EMBL/GenBank/DDBJ whole genome shotgun (WGS) entry which is preliminary data.</text>
</comment>
<dbReference type="PANTHER" id="PTHR47472">
    <property type="entry name" value="PROPIONYL-COA CARBOXYLASE"/>
    <property type="match status" value="1"/>
</dbReference>
<dbReference type="InterPro" id="IPR056362">
    <property type="entry name" value="AtuA-like_ferredoxin_dom"/>
</dbReference>
<proteinExistence type="predicted"/>
<reference evidence="3 4" key="1">
    <citation type="submission" date="2021-05" db="EMBL/GenBank/DDBJ databases">
        <title>Genome Assembly of Synthetic Allotetraploid Brassica napus Reveals Homoeologous Exchanges between Subgenomes.</title>
        <authorList>
            <person name="Davis J.T."/>
        </authorList>
    </citation>
    <scope>NUCLEOTIDE SEQUENCE [LARGE SCALE GENOMIC DNA]</scope>
    <source>
        <strain evidence="4">cv. Da-Ae</strain>
        <tissue evidence="3">Seedling</tissue>
    </source>
</reference>
<evidence type="ECO:0000313" key="3">
    <source>
        <dbReference type="EMBL" id="KAH0913739.1"/>
    </source>
</evidence>
<accession>A0ABQ8C9J1</accession>
<feature type="domain" description="Acyclic terpene utilisation N-terminal" evidence="1">
    <location>
        <begin position="35"/>
        <end position="481"/>
    </location>
</feature>
<dbReference type="Pfam" id="PF23544">
    <property type="entry name" value="AtuA_ferredoxin"/>
    <property type="match status" value="1"/>
</dbReference>
<dbReference type="Proteomes" id="UP000824890">
    <property type="component" value="Unassembled WGS sequence"/>
</dbReference>
<organism evidence="3 4">
    <name type="scientific">Brassica napus</name>
    <name type="common">Rape</name>
    <dbReference type="NCBI Taxonomy" id="3708"/>
    <lineage>
        <taxon>Eukaryota</taxon>
        <taxon>Viridiplantae</taxon>
        <taxon>Streptophyta</taxon>
        <taxon>Embryophyta</taxon>
        <taxon>Tracheophyta</taxon>
        <taxon>Spermatophyta</taxon>
        <taxon>Magnoliopsida</taxon>
        <taxon>eudicotyledons</taxon>
        <taxon>Gunneridae</taxon>
        <taxon>Pentapetalae</taxon>
        <taxon>rosids</taxon>
        <taxon>malvids</taxon>
        <taxon>Brassicales</taxon>
        <taxon>Brassicaceae</taxon>
        <taxon>Brassiceae</taxon>
        <taxon>Brassica</taxon>
    </lineage>
</organism>
<evidence type="ECO:0000259" key="2">
    <source>
        <dbReference type="Pfam" id="PF23544"/>
    </source>
</evidence>
<dbReference type="Pfam" id="PF07287">
    <property type="entry name" value="AtuA"/>
    <property type="match status" value="1"/>
</dbReference>
<feature type="domain" description="AtuA-like ferredoxin-fold" evidence="2">
    <location>
        <begin position="543"/>
        <end position="657"/>
    </location>
</feature>
<feature type="non-terminal residue" evidence="3">
    <location>
        <position position="1"/>
    </location>
</feature>
<dbReference type="PANTHER" id="PTHR47472:SF1">
    <property type="entry name" value="DUF1446-DOMAIN-CONTAINING PROTEIN"/>
    <property type="match status" value="1"/>
</dbReference>
<gene>
    <name evidence="3" type="ORF">HID58_037060</name>
</gene>
<name>A0ABQ8C9J1_BRANA</name>
<evidence type="ECO:0000313" key="4">
    <source>
        <dbReference type="Proteomes" id="UP000824890"/>
    </source>
</evidence>
<sequence>LHHLLPTGASMANKEIHCDCVIKLRENPKRRKDRVYVGCGAGFGGDRPVAALKLLQRVEEINYLVLECLAERTLADRWLSMSSRGDGYDPRVSEWMSLLLPLAVEKGTCIITNMGAIDPVGAQKKVLEVATDLGLTISVAVAHELHSETGSGSSFGDQYCSEGGASTYIGAAPIVECLEKYQPDVIITSRVADAALFLAPMVRIAIQPLIATPVYELGWNWNDLELLAQGTLAGHLLECGCQLTGGYFMHPGDQYRDMDFPLLQDLSLPYAEIGYDGKVCVLKAEGSGGILNTSTCAEQLLYEIADPSAYITPDVVIDIQDVSFLPLSDFKVQCIGAKPSANTSVPEKLLRLIPKECGWKGWGEISYGGHGSIQRAKASELLVRSWMEETVPGVDNCIISYVIGLDSLKAASNGAESSWNSCGDIRLRMDGLFKLKEHAVQLTKEFTALYTNGPAGGGGISTGHKMEIVLEKLLVSRESVMWKTGIEHTNTSESETPEHHFPVAREKIGKTSTDSQNILTKRGDQWMDSSGVHRSPAPYGQKIPLYSVAHSRAGDKGNDINFSLIPHCPPDIERLKLIITPQWVKNVMSVLLSTSSFMEMDAKVPVDENVSVEIYDVKGIHALNVVVRNVLDGGVNCSRRIDRHGKTISDLILCQQVVL</sequence>
<dbReference type="EMBL" id="JAGKQM010000009">
    <property type="protein sequence ID" value="KAH0913739.1"/>
    <property type="molecule type" value="Genomic_DNA"/>
</dbReference>
<keyword evidence="4" id="KW-1185">Reference proteome</keyword>